<dbReference type="STRING" id="4829.A0A168RCP2"/>
<dbReference type="InterPro" id="IPR002885">
    <property type="entry name" value="PPR_rpt"/>
</dbReference>
<dbReference type="InterPro" id="IPR051222">
    <property type="entry name" value="PPR/CCM1_RNA-binding"/>
</dbReference>
<name>A0A168RCP2_ABSGL</name>
<dbReference type="OMA" id="AYMEISD"/>
<dbReference type="PANTHER" id="PTHR47942:SF63">
    <property type="entry name" value="PENTATRICOPEPTIDE REPEAT-CONTAINING PROTEIN"/>
    <property type="match status" value="1"/>
</dbReference>
<organism evidence="3">
    <name type="scientific">Absidia glauca</name>
    <name type="common">Pin mould</name>
    <dbReference type="NCBI Taxonomy" id="4829"/>
    <lineage>
        <taxon>Eukaryota</taxon>
        <taxon>Fungi</taxon>
        <taxon>Fungi incertae sedis</taxon>
        <taxon>Mucoromycota</taxon>
        <taxon>Mucoromycotina</taxon>
        <taxon>Mucoromycetes</taxon>
        <taxon>Mucorales</taxon>
        <taxon>Cunninghamellaceae</taxon>
        <taxon>Absidia</taxon>
    </lineage>
</organism>
<dbReference type="Proteomes" id="UP000078561">
    <property type="component" value="Unassembled WGS sequence"/>
</dbReference>
<evidence type="ECO:0008006" key="5">
    <source>
        <dbReference type="Google" id="ProtNLM"/>
    </source>
</evidence>
<feature type="repeat" description="PPR" evidence="2">
    <location>
        <begin position="327"/>
        <end position="361"/>
    </location>
</feature>
<accession>A0A168RCP2</accession>
<protein>
    <recommendedName>
        <fullName evidence="5">Pentacotripeptide-repeat region of PRORP domain-containing protein</fullName>
    </recommendedName>
</protein>
<dbReference type="Pfam" id="PF13041">
    <property type="entry name" value="PPR_2"/>
    <property type="match status" value="2"/>
</dbReference>
<dbReference type="PANTHER" id="PTHR47942">
    <property type="entry name" value="TETRATRICOPEPTIDE REPEAT (TPR)-LIKE SUPERFAMILY PROTEIN-RELATED"/>
    <property type="match status" value="1"/>
</dbReference>
<dbReference type="InParanoid" id="A0A168RCP2"/>
<proteinExistence type="predicted"/>
<dbReference type="PROSITE" id="PS51375">
    <property type="entry name" value="PPR"/>
    <property type="match status" value="1"/>
</dbReference>
<dbReference type="EMBL" id="LT554591">
    <property type="protein sequence ID" value="SAM06505.1"/>
    <property type="molecule type" value="Genomic_DNA"/>
</dbReference>
<evidence type="ECO:0000313" key="3">
    <source>
        <dbReference type="EMBL" id="SAM06505.1"/>
    </source>
</evidence>
<dbReference type="NCBIfam" id="TIGR00756">
    <property type="entry name" value="PPR"/>
    <property type="match status" value="2"/>
</dbReference>
<dbReference type="Gene3D" id="1.25.40.10">
    <property type="entry name" value="Tetratricopeptide repeat domain"/>
    <property type="match status" value="2"/>
</dbReference>
<dbReference type="InterPro" id="IPR011990">
    <property type="entry name" value="TPR-like_helical_dom_sf"/>
</dbReference>
<evidence type="ECO:0000256" key="1">
    <source>
        <dbReference type="ARBA" id="ARBA00022737"/>
    </source>
</evidence>
<gene>
    <name evidence="3" type="primary">ABSGL_12394.1 scaffold 12745</name>
</gene>
<reference evidence="3" key="1">
    <citation type="submission" date="2016-04" db="EMBL/GenBank/DDBJ databases">
        <authorList>
            <person name="Evans L.H."/>
            <person name="Alamgir A."/>
            <person name="Owens N."/>
            <person name="Weber N.D."/>
            <person name="Virtaneva K."/>
            <person name="Barbian K."/>
            <person name="Babar A."/>
            <person name="Rosenke K."/>
        </authorList>
    </citation>
    <scope>NUCLEOTIDE SEQUENCE [LARGE SCALE GENOMIC DNA]</scope>
    <source>
        <strain evidence="3">CBS 101.48</strain>
    </source>
</reference>
<evidence type="ECO:0000313" key="4">
    <source>
        <dbReference type="Proteomes" id="UP000078561"/>
    </source>
</evidence>
<keyword evidence="1" id="KW-0677">Repeat</keyword>
<keyword evidence="4" id="KW-1185">Reference proteome</keyword>
<dbReference type="AlphaFoldDB" id="A0A168RCP2"/>
<dbReference type="OrthoDB" id="185373at2759"/>
<evidence type="ECO:0000256" key="2">
    <source>
        <dbReference type="PROSITE-ProRule" id="PRU00708"/>
    </source>
</evidence>
<sequence>MSTALKALVTKHQGALLHTAKRQLVRAVSLPQQQQQQQRLAHAGAIDLHRLRRTPQHKVVGCNKLLQAIRKGDQKAVWTQYMELQNQLGSLSPEYHSLTLRALGLKNLTSYGPDEIQAVKERLMMIWANMKHHGHTPDIRDYNHMLGFAGRSADWTLAERIWAELSKHQSRSSLWGLAPNVFTYNNYMLAAINTKQPEKVPSIFNTMHHKAGIQPNTSSYNILMDAYGHLGDITEVDRLFDRVFVRQQHQQPAKRLGTLLHPARDTSTALGRRIATLSRHAAPVTQQHQPNSDTFLAMIDSHGRHGNTSGVKLIHTKLMPEFNVEPTVATYNAMIRWFCQKSEITDARDLLKEMETRGIEPNIVTFNPVFRHEALKLKNPKRAERLLDLIQQAYELKPLQSMYRHLIRIHMRHNREDEVDRLVKSYEASLKPSSTQ</sequence>